<dbReference type="InterPro" id="IPR009057">
    <property type="entry name" value="Homeodomain-like_sf"/>
</dbReference>
<keyword evidence="3" id="KW-1185">Reference proteome</keyword>
<evidence type="ECO:0000313" key="3">
    <source>
        <dbReference type="Proteomes" id="UP001236620"/>
    </source>
</evidence>
<dbReference type="PANTHER" id="PTHR30514">
    <property type="entry name" value="GLUCOKINASE"/>
    <property type="match status" value="1"/>
</dbReference>
<organism evidence="2 3">
    <name type="scientific">Mycoplasma yeatsii</name>
    <dbReference type="NCBI Taxonomy" id="51365"/>
    <lineage>
        <taxon>Bacteria</taxon>
        <taxon>Bacillati</taxon>
        <taxon>Mycoplasmatota</taxon>
        <taxon>Mollicutes</taxon>
        <taxon>Mycoplasmataceae</taxon>
        <taxon>Mycoplasma</taxon>
    </lineage>
</organism>
<dbReference type="SUPFAM" id="SSF46689">
    <property type="entry name" value="Homeodomain-like"/>
    <property type="match status" value="1"/>
</dbReference>
<sequence>MISLIKSLKSYADLKNGSGLCLFSSYLLDQAINKKHYPSMKQTSVECHVSESSVTLFSKKLGFTGYRELISKLKFEITYFSVDEIDKEIKQGPKEKLEETVFSSYNNKLQEHIVKLKTQLSKISKLVDKFYKAKNIHLFSGYVLQKELNWLSNFFVINEARVIEQTNIFSDSFKLYELKENDLIILLIGDEKEIPFFQAILETVPDEFKANLFIFSMSEILSSNLANLYNLNSDSFINYGWKYHQLFEHSQSIFLKYLLDQLAYLVKWKNKQDEFEEIQQLKNTK</sequence>
<proteinExistence type="predicted"/>
<evidence type="ECO:0000313" key="2">
    <source>
        <dbReference type="EMBL" id="MDQ0567841.1"/>
    </source>
</evidence>
<comment type="caution">
    <text evidence="2">The sequence shown here is derived from an EMBL/GenBank/DDBJ whole genome shotgun (WGS) entry which is preliminary data.</text>
</comment>
<name>A0ABU0NFN8_9MOLU</name>
<dbReference type="InterPro" id="IPR000281">
    <property type="entry name" value="HTH_RpiR"/>
</dbReference>
<dbReference type="RefSeq" id="WP_042733283.1">
    <property type="nucleotide sequence ID" value="NZ_JAUSWP010000003.1"/>
</dbReference>
<dbReference type="PANTHER" id="PTHR30514:SF10">
    <property type="entry name" value="MURR_RPIR FAMILY TRANSCRIPTIONAL REGULATOR"/>
    <property type="match status" value="1"/>
</dbReference>
<dbReference type="Proteomes" id="UP001236620">
    <property type="component" value="Unassembled WGS sequence"/>
</dbReference>
<accession>A0ABU0NFN8</accession>
<evidence type="ECO:0000259" key="1">
    <source>
        <dbReference type="Pfam" id="PF01418"/>
    </source>
</evidence>
<feature type="domain" description="HTH rpiR-type" evidence="1">
    <location>
        <begin position="31"/>
        <end position="76"/>
    </location>
</feature>
<dbReference type="Pfam" id="PF01418">
    <property type="entry name" value="HTH_6"/>
    <property type="match status" value="1"/>
</dbReference>
<dbReference type="InterPro" id="IPR036388">
    <property type="entry name" value="WH-like_DNA-bd_sf"/>
</dbReference>
<dbReference type="InterPro" id="IPR047640">
    <property type="entry name" value="RpiR-like"/>
</dbReference>
<reference evidence="2" key="1">
    <citation type="submission" date="2023-07" db="EMBL/GenBank/DDBJ databases">
        <title>Genomic Encyclopedia of Type Strains, Phase IV (KMG-IV): sequencing the most valuable type-strain genomes for metagenomic binning, comparative biology and taxonomic classification.</title>
        <authorList>
            <person name="Goeker M."/>
        </authorList>
    </citation>
    <scope>NUCLEOTIDE SEQUENCE [LARGE SCALE GENOMIC DNA]</scope>
    <source>
        <strain evidence="2">DSM 22019</strain>
    </source>
</reference>
<dbReference type="Gene3D" id="1.10.10.10">
    <property type="entry name" value="Winged helix-like DNA-binding domain superfamily/Winged helix DNA-binding domain"/>
    <property type="match status" value="1"/>
</dbReference>
<dbReference type="EMBL" id="JAUSWP010000003">
    <property type="protein sequence ID" value="MDQ0567841.1"/>
    <property type="molecule type" value="Genomic_DNA"/>
</dbReference>
<protein>
    <recommendedName>
        <fullName evidence="1">HTH rpiR-type domain-containing protein</fullName>
    </recommendedName>
</protein>
<gene>
    <name evidence="2" type="ORF">J2Z63_000486</name>
</gene>